<evidence type="ECO:0000256" key="1">
    <source>
        <dbReference type="ARBA" id="ARBA00006484"/>
    </source>
</evidence>
<keyword evidence="3" id="KW-1185">Reference proteome</keyword>
<evidence type="ECO:0000313" key="2">
    <source>
        <dbReference type="EMBL" id="CAJ1587308.1"/>
    </source>
</evidence>
<dbReference type="Gene3D" id="3.40.50.720">
    <property type="entry name" value="NAD(P)-binding Rossmann-like Domain"/>
    <property type="match status" value="1"/>
</dbReference>
<dbReference type="InterPro" id="IPR036291">
    <property type="entry name" value="NAD(P)-bd_dom_sf"/>
</dbReference>
<dbReference type="InterPro" id="IPR002347">
    <property type="entry name" value="SDR_fam"/>
</dbReference>
<dbReference type="CDD" id="cd05233">
    <property type="entry name" value="SDR_c"/>
    <property type="match status" value="1"/>
</dbReference>
<proteinExistence type="inferred from homology"/>
<name>A0ABM9MK95_9MYCO</name>
<dbReference type="PRINTS" id="PR00080">
    <property type="entry name" value="SDRFAMILY"/>
</dbReference>
<gene>
    <name evidence="2" type="ORF">MU0050_004727</name>
</gene>
<dbReference type="EMBL" id="OY726395">
    <property type="protein sequence ID" value="CAJ1587308.1"/>
    <property type="molecule type" value="Genomic_DNA"/>
</dbReference>
<dbReference type="Pfam" id="PF13561">
    <property type="entry name" value="adh_short_C2"/>
    <property type="match status" value="1"/>
</dbReference>
<dbReference type="PANTHER" id="PTHR42760">
    <property type="entry name" value="SHORT-CHAIN DEHYDROGENASES/REDUCTASES FAMILY MEMBER"/>
    <property type="match status" value="1"/>
</dbReference>
<dbReference type="PROSITE" id="PS00061">
    <property type="entry name" value="ADH_SHORT"/>
    <property type="match status" value="1"/>
</dbReference>
<dbReference type="InterPro" id="IPR020904">
    <property type="entry name" value="Sc_DH/Rdtase_CS"/>
</dbReference>
<reference evidence="2 3" key="1">
    <citation type="submission" date="2023-08" db="EMBL/GenBank/DDBJ databases">
        <authorList>
            <person name="Folkvardsen B D."/>
            <person name="Norman A."/>
        </authorList>
    </citation>
    <scope>NUCLEOTIDE SEQUENCE [LARGE SCALE GENOMIC DNA]</scope>
    <source>
        <strain evidence="2 3">Mu0050</strain>
    </source>
</reference>
<comment type="similarity">
    <text evidence="1">Belongs to the short-chain dehydrogenases/reductases (SDR) family.</text>
</comment>
<evidence type="ECO:0000313" key="3">
    <source>
        <dbReference type="Proteomes" id="UP001190466"/>
    </source>
</evidence>
<dbReference type="SUPFAM" id="SSF51735">
    <property type="entry name" value="NAD(P)-binding Rossmann-fold domains"/>
    <property type="match status" value="1"/>
</dbReference>
<organism evidence="2 3">
    <name type="scientific">[Mycobacterium] wendilense</name>
    <dbReference type="NCBI Taxonomy" id="3064284"/>
    <lineage>
        <taxon>Bacteria</taxon>
        <taxon>Bacillati</taxon>
        <taxon>Actinomycetota</taxon>
        <taxon>Actinomycetes</taxon>
        <taxon>Mycobacteriales</taxon>
        <taxon>Mycobacteriaceae</taxon>
        <taxon>Mycolicibacter</taxon>
    </lineage>
</organism>
<dbReference type="EC" id="1.-.-.-" evidence="2"/>
<accession>A0ABM9MK95</accession>
<dbReference type="PRINTS" id="PR00081">
    <property type="entry name" value="GDHRDH"/>
</dbReference>
<dbReference type="RefSeq" id="WP_316513075.1">
    <property type="nucleotide sequence ID" value="NZ_OY726395.1"/>
</dbReference>
<dbReference type="GO" id="GO:0016491">
    <property type="term" value="F:oxidoreductase activity"/>
    <property type="evidence" value="ECO:0007669"/>
    <property type="project" value="UniProtKB-KW"/>
</dbReference>
<dbReference type="Proteomes" id="UP001190466">
    <property type="component" value="Chromosome"/>
</dbReference>
<sequence>MTNRISFDFAGTQVLITGGTSGLGHATACLFRDSGAAVTITGTKASPAEYPVDLSGMAYRALALTDNAAIDALAASFSTLDVLVNNAGVNFPGGLDESTPDGFAASVDINLTAQYRLTVALESALRASALRGGASVVTLASMAAIRATTVVPGYGAAKAGVLSMTRALAARWAAAGIRVNAVTPGVVATRMTAPMEHFPEIKQAELDHIPLGRFAEPAEVAGVIAFMCSERASYCTGSSFVVDGGYSLQ</sequence>
<protein>
    <submittedName>
        <fullName evidence="2">SDR family oxidoreductase</fullName>
        <ecNumber evidence="2">1.-.-.-</ecNumber>
    </submittedName>
</protein>
<keyword evidence="2" id="KW-0560">Oxidoreductase</keyword>